<dbReference type="InterPro" id="IPR052917">
    <property type="entry name" value="Stress-Dev_Protein"/>
</dbReference>
<dbReference type="STRING" id="1334022.SAMN04487907_1011123"/>
<keyword evidence="3" id="KW-1185">Reference proteome</keyword>
<dbReference type="Proteomes" id="UP000199438">
    <property type="component" value="Unassembled WGS sequence"/>
</dbReference>
<evidence type="ECO:0000313" key="3">
    <source>
        <dbReference type="Proteomes" id="UP000199438"/>
    </source>
</evidence>
<gene>
    <name evidence="2" type="ORF">SAMN04487907_1011123</name>
</gene>
<dbReference type="InterPro" id="IPR012349">
    <property type="entry name" value="Split_barrel_FMN-bd"/>
</dbReference>
<dbReference type="PANTHER" id="PTHR34818">
    <property type="entry name" value="PROTEIN BLI-3"/>
    <property type="match status" value="1"/>
</dbReference>
<evidence type="ECO:0000313" key="2">
    <source>
        <dbReference type="EMBL" id="SFB90687.1"/>
    </source>
</evidence>
<dbReference type="EMBL" id="FOKV01000001">
    <property type="protein sequence ID" value="SFB90687.1"/>
    <property type="molecule type" value="Genomic_DNA"/>
</dbReference>
<dbReference type="AlphaFoldDB" id="A0A1I1EUM9"/>
<dbReference type="Pfam" id="PF16242">
    <property type="entry name" value="Pyrid_ox_like"/>
    <property type="match status" value="1"/>
</dbReference>
<proteinExistence type="predicted"/>
<dbReference type="OrthoDB" id="1432662at2"/>
<dbReference type="SUPFAM" id="SSF50475">
    <property type="entry name" value="FMN-binding split barrel"/>
    <property type="match status" value="1"/>
</dbReference>
<dbReference type="RefSeq" id="WP_092540349.1">
    <property type="nucleotide sequence ID" value="NZ_FOKV01000001.1"/>
</dbReference>
<sequence length="166" mass="18556">MSTENLEYSEARKKVKSFVEDIKTGMLVTNIGSKPVDAIPMTTKKVDTEGNIWFLSGLNSDHNANIVKDSDVQLLYSDVKDYEFISIYGQASIVTKSDILEDLYSSVDDTWFKGTDDPNLSAIKVNPEEAYYWDTKSNKYVSLFKMGVSAVTGNQQDIGEKGKLDL</sequence>
<name>A0A1I1EUM9_9FLAO</name>
<feature type="domain" description="General stress protein FMN-binding split barrel" evidence="1">
    <location>
        <begin position="10"/>
        <end position="157"/>
    </location>
</feature>
<dbReference type="PANTHER" id="PTHR34818:SF1">
    <property type="entry name" value="PROTEIN BLI-3"/>
    <property type="match status" value="1"/>
</dbReference>
<reference evidence="3" key="1">
    <citation type="submission" date="2016-10" db="EMBL/GenBank/DDBJ databases">
        <authorList>
            <person name="Varghese N."/>
            <person name="Submissions S."/>
        </authorList>
    </citation>
    <scope>NUCLEOTIDE SEQUENCE [LARGE SCALE GENOMIC DNA]</scope>
    <source>
        <strain evidence="3">DSM 24499</strain>
    </source>
</reference>
<protein>
    <submittedName>
        <fullName evidence="2">General stress protein 26</fullName>
    </submittedName>
</protein>
<organism evidence="2 3">
    <name type="scientific">Zunongwangia mangrovi</name>
    <dbReference type="NCBI Taxonomy" id="1334022"/>
    <lineage>
        <taxon>Bacteria</taxon>
        <taxon>Pseudomonadati</taxon>
        <taxon>Bacteroidota</taxon>
        <taxon>Flavobacteriia</taxon>
        <taxon>Flavobacteriales</taxon>
        <taxon>Flavobacteriaceae</taxon>
        <taxon>Zunongwangia</taxon>
    </lineage>
</organism>
<evidence type="ECO:0000259" key="1">
    <source>
        <dbReference type="Pfam" id="PF16242"/>
    </source>
</evidence>
<dbReference type="Gene3D" id="2.30.110.10">
    <property type="entry name" value="Electron Transport, Fmn-binding Protein, Chain A"/>
    <property type="match status" value="1"/>
</dbReference>
<accession>A0A1I1EUM9</accession>
<dbReference type="InterPro" id="IPR038725">
    <property type="entry name" value="YdaG_split_barrel_FMN-bd"/>
</dbReference>